<dbReference type="EMBL" id="JAPESX010003642">
    <property type="protein sequence ID" value="KAJ8104577.1"/>
    <property type="molecule type" value="Genomic_DNA"/>
</dbReference>
<sequence length="113" mass="12362">MSKLPIKIQIGVRDSWDNDDAPVQKAISNLKETVGIRVTVNPEWPLLHTELGSFYADKATFVPSIAASVEACCSALSTLADDEANAEWADTLLERTESHIRIFVEPGPPNKKA</sequence>
<name>A0ACC2HNH1_9PEZI</name>
<keyword evidence="2" id="KW-1185">Reference proteome</keyword>
<proteinExistence type="predicted"/>
<accession>A0ACC2HNH1</accession>
<evidence type="ECO:0000313" key="1">
    <source>
        <dbReference type="EMBL" id="KAJ8104577.1"/>
    </source>
</evidence>
<comment type="caution">
    <text evidence="1">The sequence shown here is derived from an EMBL/GenBank/DDBJ whole genome shotgun (WGS) entry which is preliminary data.</text>
</comment>
<reference evidence="1" key="1">
    <citation type="submission" date="2022-11" db="EMBL/GenBank/DDBJ databases">
        <title>Genome Sequence of Nemania bipapillata.</title>
        <authorList>
            <person name="Buettner E."/>
        </authorList>
    </citation>
    <scope>NUCLEOTIDE SEQUENCE</scope>
    <source>
        <strain evidence="1">CP14</strain>
    </source>
</reference>
<evidence type="ECO:0000313" key="2">
    <source>
        <dbReference type="Proteomes" id="UP001153334"/>
    </source>
</evidence>
<gene>
    <name evidence="1" type="ORF">ONZ43_g7783</name>
</gene>
<protein>
    <submittedName>
        <fullName evidence="1">Uncharacterized protein</fullName>
    </submittedName>
</protein>
<organism evidence="1 2">
    <name type="scientific">Nemania bipapillata</name>
    <dbReference type="NCBI Taxonomy" id="110536"/>
    <lineage>
        <taxon>Eukaryota</taxon>
        <taxon>Fungi</taxon>
        <taxon>Dikarya</taxon>
        <taxon>Ascomycota</taxon>
        <taxon>Pezizomycotina</taxon>
        <taxon>Sordariomycetes</taxon>
        <taxon>Xylariomycetidae</taxon>
        <taxon>Xylariales</taxon>
        <taxon>Xylariaceae</taxon>
        <taxon>Nemania</taxon>
    </lineage>
</organism>
<dbReference type="Proteomes" id="UP001153334">
    <property type="component" value="Unassembled WGS sequence"/>
</dbReference>